<evidence type="ECO:0000313" key="10">
    <source>
        <dbReference type="Proteomes" id="UP000041254"/>
    </source>
</evidence>
<dbReference type="PANTHER" id="PTHR44329">
    <property type="entry name" value="SERINE/THREONINE-PROTEIN KINASE TNNI3K-RELATED"/>
    <property type="match status" value="1"/>
</dbReference>
<proteinExistence type="predicted"/>
<feature type="region of interest" description="Disordered" evidence="7">
    <location>
        <begin position="430"/>
        <end position="464"/>
    </location>
</feature>
<evidence type="ECO:0000256" key="2">
    <source>
        <dbReference type="ARBA" id="ARBA00022679"/>
    </source>
</evidence>
<dbReference type="Proteomes" id="UP000041254">
    <property type="component" value="Unassembled WGS sequence"/>
</dbReference>
<dbReference type="CDD" id="cd13999">
    <property type="entry name" value="STKc_MAP3K-like"/>
    <property type="match status" value="1"/>
</dbReference>
<dbReference type="InterPro" id="IPR001245">
    <property type="entry name" value="Ser-Thr/Tyr_kinase_cat_dom"/>
</dbReference>
<feature type="domain" description="Protein kinase" evidence="8">
    <location>
        <begin position="506"/>
        <end position="785"/>
    </location>
</feature>
<dbReference type="SMART" id="SM00220">
    <property type="entry name" value="S_TKc"/>
    <property type="match status" value="1"/>
</dbReference>
<dbReference type="FunFam" id="3.30.200.20:FF:000180">
    <property type="entry name" value="serine/threonine-protein kinase STY46-like"/>
    <property type="match status" value="1"/>
</dbReference>
<evidence type="ECO:0000259" key="8">
    <source>
        <dbReference type="PROSITE" id="PS50011"/>
    </source>
</evidence>
<feature type="binding site" evidence="6">
    <location>
        <position position="533"/>
    </location>
    <ligand>
        <name>ATP</name>
        <dbReference type="ChEBI" id="CHEBI:30616"/>
    </ligand>
</feature>
<dbReference type="PROSITE" id="PS50011">
    <property type="entry name" value="PROTEIN_KINASE_DOM"/>
    <property type="match status" value="1"/>
</dbReference>
<dbReference type="InterPro" id="IPR051681">
    <property type="entry name" value="Ser/Thr_Kinases-Pseudokinases"/>
</dbReference>
<dbReference type="OrthoDB" id="1714095at2759"/>
<dbReference type="InterPro" id="IPR000719">
    <property type="entry name" value="Prot_kinase_dom"/>
</dbReference>
<dbReference type="Gene3D" id="1.10.510.10">
    <property type="entry name" value="Transferase(Phosphotransferase) domain 1"/>
    <property type="match status" value="1"/>
</dbReference>
<dbReference type="InterPro" id="IPR008271">
    <property type="entry name" value="Ser/Thr_kinase_AS"/>
</dbReference>
<keyword evidence="5 6" id="KW-0067">ATP-binding</keyword>
<dbReference type="STRING" id="1169540.A0A0G4GAR4"/>
<evidence type="ECO:0000256" key="5">
    <source>
        <dbReference type="ARBA" id="ARBA00022840"/>
    </source>
</evidence>
<feature type="region of interest" description="Disordered" evidence="7">
    <location>
        <begin position="159"/>
        <end position="322"/>
    </location>
</feature>
<feature type="compositionally biased region" description="Low complexity" evidence="7">
    <location>
        <begin position="234"/>
        <end position="243"/>
    </location>
</feature>
<evidence type="ECO:0000256" key="6">
    <source>
        <dbReference type="PROSITE-ProRule" id="PRU10141"/>
    </source>
</evidence>
<feature type="compositionally biased region" description="Gly residues" evidence="7">
    <location>
        <begin position="298"/>
        <end position="307"/>
    </location>
</feature>
<dbReference type="AlphaFoldDB" id="A0A0G4GAR4"/>
<name>A0A0G4GAR4_VITBC</name>
<accession>A0A0G4GAR4</accession>
<dbReference type="InterPro" id="IPR011009">
    <property type="entry name" value="Kinase-like_dom_sf"/>
</dbReference>
<dbReference type="Pfam" id="PF07714">
    <property type="entry name" value="PK_Tyr_Ser-Thr"/>
    <property type="match status" value="1"/>
</dbReference>
<dbReference type="VEuPathDB" id="CryptoDB:Vbra_2658"/>
<dbReference type="GO" id="GO:0004674">
    <property type="term" value="F:protein serine/threonine kinase activity"/>
    <property type="evidence" value="ECO:0007669"/>
    <property type="project" value="UniProtKB-KW"/>
</dbReference>
<gene>
    <name evidence="9" type="ORF">Vbra_2658</name>
</gene>
<feature type="region of interest" description="Disordered" evidence="7">
    <location>
        <begin position="43"/>
        <end position="79"/>
    </location>
</feature>
<keyword evidence="10" id="KW-1185">Reference proteome</keyword>
<dbReference type="EMBL" id="CDMY01000605">
    <property type="protein sequence ID" value="CEM25887.1"/>
    <property type="molecule type" value="Genomic_DNA"/>
</dbReference>
<keyword evidence="2" id="KW-0808">Transferase</keyword>
<dbReference type="SUPFAM" id="SSF56112">
    <property type="entry name" value="Protein kinase-like (PK-like)"/>
    <property type="match status" value="1"/>
</dbReference>
<evidence type="ECO:0000256" key="7">
    <source>
        <dbReference type="SAM" id="MobiDB-lite"/>
    </source>
</evidence>
<feature type="compositionally biased region" description="Basic residues" evidence="7">
    <location>
        <begin position="439"/>
        <end position="455"/>
    </location>
</feature>
<dbReference type="OMA" id="NAYADNS"/>
<evidence type="ECO:0000313" key="9">
    <source>
        <dbReference type="EMBL" id="CEM25887.1"/>
    </source>
</evidence>
<evidence type="ECO:0000256" key="1">
    <source>
        <dbReference type="ARBA" id="ARBA00022527"/>
    </source>
</evidence>
<sequence>MSTIVSQPRIRKARPAAVPFCLPFPFPLCKVRNNNGRTHVTGAAIEDENDDARPVEFPPATQSNPSPDGNARGDAHASATPVAVALPPPEQPADHDFDLATALAPTTPPLSPFVAPCDGPHAHTHLAGVPQIQMLSGHSGRTIPINLDENAMLTGKQYHHRREPSGEGFVDGMHPDFSVSLMDDRHSHGHSHGHRREREPDKPPGSAPLAASQVDWLTPPPQQKPLDQAAASGSAPVSPFLSPSLPPLPSAPGSGAEMPGADSLPDLIQLQDNDDRTPVNKPGASQVDRQGAEKRDGLGGVGVGGRSFGEESSYRAPPTPVLGPSPPSIAAVARPAHHMVVAQMPYLPHHHAYHHHHAHIAAVAAPPPHPHSPAYGYHQMSPPRAHNAVAHVHAPVVHVAAAASPAAAAAAAVHSPAVHAHPHPHAHAIVHGGQQHQQHQQHAHAHGHGHGHGQGHGHMAAASAAAAAAAADGGAGGGGGVVEGSGSGRGMRVKVPEELEVARSDLIFEKLIGSGATAQVWRGTLRGTDVAVKQLSDGFILPDGSEDETARDNFTREMEVMLKIRHPNLVLFMGATTASRPLCVITEFCRGGNLFELLHQHRHIVLSWPQRLKIAMDIAKAMMFLHTHKPPIIHRDLKSLNVLLADPLRSPYDTPQAKVSDFGMSTLKRLQGGGERRMTGWAGTVSWMAPEVLAGMPHYDEKVDVYSFGVCLYELATRTPPFQEYEHLNPVSVGMMICNNGVRPNLGLIPPDMPPQLDFLMKSCWQHQPQLRPDFGQIIAILKRLGA</sequence>
<evidence type="ECO:0000256" key="4">
    <source>
        <dbReference type="ARBA" id="ARBA00022777"/>
    </source>
</evidence>
<organism evidence="9 10">
    <name type="scientific">Vitrella brassicaformis (strain CCMP3155)</name>
    <dbReference type="NCBI Taxonomy" id="1169540"/>
    <lineage>
        <taxon>Eukaryota</taxon>
        <taxon>Sar</taxon>
        <taxon>Alveolata</taxon>
        <taxon>Colpodellida</taxon>
        <taxon>Vitrellaceae</taxon>
        <taxon>Vitrella</taxon>
    </lineage>
</organism>
<feature type="region of interest" description="Disordered" evidence="7">
    <location>
        <begin position="471"/>
        <end position="490"/>
    </location>
</feature>
<protein>
    <recommendedName>
        <fullName evidence="8">Protein kinase domain-containing protein</fullName>
    </recommendedName>
</protein>
<keyword evidence="4" id="KW-0418">Kinase</keyword>
<keyword evidence="1" id="KW-0723">Serine/threonine-protein kinase</keyword>
<dbReference type="Gene3D" id="3.30.200.20">
    <property type="entry name" value="Phosphorylase Kinase, domain 1"/>
    <property type="match status" value="1"/>
</dbReference>
<keyword evidence="3 6" id="KW-0547">Nucleotide-binding</keyword>
<dbReference type="PROSITE" id="PS00107">
    <property type="entry name" value="PROTEIN_KINASE_ATP"/>
    <property type="match status" value="1"/>
</dbReference>
<reference evidence="9 10" key="1">
    <citation type="submission" date="2014-11" db="EMBL/GenBank/DDBJ databases">
        <authorList>
            <person name="Zhu J."/>
            <person name="Qi W."/>
            <person name="Song R."/>
        </authorList>
    </citation>
    <scope>NUCLEOTIDE SEQUENCE [LARGE SCALE GENOMIC DNA]</scope>
</reference>
<dbReference type="InterPro" id="IPR017441">
    <property type="entry name" value="Protein_kinase_ATP_BS"/>
</dbReference>
<dbReference type="InParanoid" id="A0A0G4GAR4"/>
<feature type="compositionally biased region" description="Gly residues" evidence="7">
    <location>
        <begin position="473"/>
        <end position="489"/>
    </location>
</feature>
<dbReference type="PROSITE" id="PS00108">
    <property type="entry name" value="PROTEIN_KINASE_ST"/>
    <property type="match status" value="1"/>
</dbReference>
<dbReference type="GO" id="GO:0005524">
    <property type="term" value="F:ATP binding"/>
    <property type="evidence" value="ECO:0007669"/>
    <property type="project" value="UniProtKB-UniRule"/>
</dbReference>
<evidence type="ECO:0000256" key="3">
    <source>
        <dbReference type="ARBA" id="ARBA00022741"/>
    </source>
</evidence>